<evidence type="ECO:0000313" key="1">
    <source>
        <dbReference type="EMBL" id="KAI9431134.1"/>
    </source>
</evidence>
<accession>A0ACC0TQF8</accession>
<reference evidence="1" key="1">
    <citation type="submission" date="2021-03" db="EMBL/GenBank/DDBJ databases">
        <title>Evolutionary priming and transition to the ectomycorrhizal habit in an iconic lineage of mushroom-forming fungi: is preadaptation a requirement?</title>
        <authorList>
            <consortium name="DOE Joint Genome Institute"/>
            <person name="Looney B.P."/>
            <person name="Miyauchi S."/>
            <person name="Morin E."/>
            <person name="Drula E."/>
            <person name="Courty P.E."/>
            <person name="Chicoki N."/>
            <person name="Fauchery L."/>
            <person name="Kohler A."/>
            <person name="Kuo A."/>
            <person name="LaButti K."/>
            <person name="Pangilinan J."/>
            <person name="Lipzen A."/>
            <person name="Riley R."/>
            <person name="Andreopoulos W."/>
            <person name="He G."/>
            <person name="Johnson J."/>
            <person name="Barry K.W."/>
            <person name="Grigoriev I.V."/>
            <person name="Nagy L."/>
            <person name="Hibbett D."/>
            <person name="Henrissat B."/>
            <person name="Matheny P.B."/>
            <person name="Labbe J."/>
            <person name="Martin A.F."/>
        </authorList>
    </citation>
    <scope>NUCLEOTIDE SEQUENCE</scope>
    <source>
        <strain evidence="1">BPL698</strain>
    </source>
</reference>
<dbReference type="EMBL" id="JAGFNK010001479">
    <property type="protein sequence ID" value="KAI9431134.1"/>
    <property type="molecule type" value="Genomic_DNA"/>
</dbReference>
<keyword evidence="2" id="KW-1185">Reference proteome</keyword>
<organism evidence="1 2">
    <name type="scientific">Russula earlei</name>
    <dbReference type="NCBI Taxonomy" id="71964"/>
    <lineage>
        <taxon>Eukaryota</taxon>
        <taxon>Fungi</taxon>
        <taxon>Dikarya</taxon>
        <taxon>Basidiomycota</taxon>
        <taxon>Agaricomycotina</taxon>
        <taxon>Agaricomycetes</taxon>
        <taxon>Russulales</taxon>
        <taxon>Russulaceae</taxon>
        <taxon>Russula</taxon>
    </lineage>
</organism>
<protein>
    <submittedName>
        <fullName evidence="1">Uncharacterized protein</fullName>
    </submittedName>
</protein>
<evidence type="ECO:0000313" key="2">
    <source>
        <dbReference type="Proteomes" id="UP001207468"/>
    </source>
</evidence>
<gene>
    <name evidence="1" type="ORF">F5148DRAFT_1372317</name>
</gene>
<proteinExistence type="predicted"/>
<sequence>MIHLWFLGFLGEVQRILHGTASMLGNFTWPTAVSMSDHAFPTGRTRPYKKVPLLVARSTDYHTSDGTSQLKSLAFPCTPAHRASVSMPKSLLPCAARSSTTIGGPSQASSERSPGEHRQDRVTINTLPDDVLLEIFHFYVDQDKRTNGWHTLVHYAGKRPVSEMLDVWPALPVVIDHGSDLSYSWKNIAVALESEHRHRICKIDLWDIPTSEWRRLAAAMQKPFPELTSLQFRVQTTLRRPFRIRSWADPPHFYENSGWKLIWSPPVGHVQT</sequence>
<dbReference type="Proteomes" id="UP001207468">
    <property type="component" value="Unassembled WGS sequence"/>
</dbReference>
<name>A0ACC0TQF8_9AGAM</name>
<comment type="caution">
    <text evidence="1">The sequence shown here is derived from an EMBL/GenBank/DDBJ whole genome shotgun (WGS) entry which is preliminary data.</text>
</comment>